<evidence type="ECO:0000256" key="5">
    <source>
        <dbReference type="ARBA" id="ARBA00022970"/>
    </source>
</evidence>
<keyword evidence="6 9" id="KW-1133">Transmembrane helix</keyword>
<keyword evidence="4 9" id="KW-0812">Transmembrane</keyword>
<proteinExistence type="inferred from homology"/>
<accession>A0A6C7EE00</accession>
<reference evidence="10 11" key="1">
    <citation type="journal article" date="2013" name="Int. J. Syst. Evol. Microbiol.">
        <title>Ilumatobacter nonamiense sp. nov. and Ilumatobacter coccineum sp. nov., isolated from seashore sand.</title>
        <authorList>
            <person name="Matsumoto A."/>
            <person name="Kasai H."/>
            <person name="Matsuo Y."/>
            <person name="Shizuri Y."/>
            <person name="Ichikawa N."/>
            <person name="Fujita N."/>
            <person name="Omura S."/>
            <person name="Takahashi Y."/>
        </authorList>
    </citation>
    <scope>NUCLEOTIDE SEQUENCE [LARGE SCALE GENOMIC DNA]</scope>
    <source>
        <strain evidence="11">NBRC 103263 / KCTC 29153 / YM16-304</strain>
    </source>
</reference>
<feature type="transmembrane region" description="Helical" evidence="9">
    <location>
        <begin position="192"/>
        <end position="213"/>
    </location>
</feature>
<dbReference type="EMBL" id="AP012057">
    <property type="protein sequence ID" value="BAN03389.1"/>
    <property type="molecule type" value="Genomic_DNA"/>
</dbReference>
<dbReference type="PANTHER" id="PTHR11795">
    <property type="entry name" value="BRANCHED-CHAIN AMINO ACID TRANSPORT SYSTEM PERMEASE PROTEIN LIVH"/>
    <property type="match status" value="1"/>
</dbReference>
<name>A0A6C7EE00_ILUCY</name>
<organism evidence="10 11">
    <name type="scientific">Ilumatobacter coccineus (strain NBRC 103263 / KCTC 29153 / YM16-304)</name>
    <dbReference type="NCBI Taxonomy" id="1313172"/>
    <lineage>
        <taxon>Bacteria</taxon>
        <taxon>Bacillati</taxon>
        <taxon>Actinomycetota</taxon>
        <taxon>Acidimicrobiia</taxon>
        <taxon>Acidimicrobiales</taxon>
        <taxon>Ilumatobacteraceae</taxon>
        <taxon>Ilumatobacter</taxon>
    </lineage>
</organism>
<dbReference type="Proteomes" id="UP000011863">
    <property type="component" value="Chromosome"/>
</dbReference>
<evidence type="ECO:0000313" key="11">
    <source>
        <dbReference type="Proteomes" id="UP000011863"/>
    </source>
</evidence>
<protein>
    <submittedName>
        <fullName evidence="10">Putative branched-chain amino acid ABC transporter ATP-binding protein</fullName>
    </submittedName>
</protein>
<keyword evidence="10" id="KW-0547">Nucleotide-binding</keyword>
<evidence type="ECO:0000256" key="3">
    <source>
        <dbReference type="ARBA" id="ARBA00022475"/>
    </source>
</evidence>
<evidence type="ECO:0000256" key="1">
    <source>
        <dbReference type="ARBA" id="ARBA00004651"/>
    </source>
</evidence>
<keyword evidence="3" id="KW-1003">Cell membrane</keyword>
<feature type="transmembrane region" description="Helical" evidence="9">
    <location>
        <begin position="12"/>
        <end position="29"/>
    </location>
</feature>
<sequence length="296" mass="31023">MELFLARIFDGLSNGSTYALIAMALVMIFKATTLINFAQGEFAMFGGFIVWVLATQQGIPMWGAVILGMLISAVAAAGIERTLIRPFDPADHLPLVIITLGLFLMINAIAGIVWRFDPQRFPELFPSGSVFSIGNASLSWYTVFTLITVAVVAGGLTLLLNKTKIGLAFRAVSSNLESSELVGIKVGPTLQFGWAIAAAVGTLGVCVFVAAPIRQLEPSVMVSGLIFAVSAAALGGLDSLGGSIIGGLAIGLVQSIAVPYLRIPNELSLGAAVVVLMLVLLFKPSGLFGTPQVERV</sequence>
<dbReference type="KEGG" id="aym:YM304_30750"/>
<feature type="transmembrane region" description="Helical" evidence="9">
    <location>
        <begin position="59"/>
        <end position="80"/>
    </location>
</feature>
<dbReference type="InterPro" id="IPR001851">
    <property type="entry name" value="ABC_transp_permease"/>
</dbReference>
<dbReference type="GO" id="GO:0006865">
    <property type="term" value="P:amino acid transport"/>
    <property type="evidence" value="ECO:0007669"/>
    <property type="project" value="UniProtKB-KW"/>
</dbReference>
<comment type="subcellular location">
    <subcellularLocation>
        <location evidence="1">Cell membrane</location>
        <topology evidence="1">Multi-pass membrane protein</topology>
    </subcellularLocation>
</comment>
<dbReference type="CDD" id="cd06582">
    <property type="entry name" value="TM_PBP1_LivH_like"/>
    <property type="match status" value="1"/>
</dbReference>
<evidence type="ECO:0000256" key="2">
    <source>
        <dbReference type="ARBA" id="ARBA00022448"/>
    </source>
</evidence>
<dbReference type="GO" id="GO:0005524">
    <property type="term" value="F:ATP binding"/>
    <property type="evidence" value="ECO:0007669"/>
    <property type="project" value="UniProtKB-KW"/>
</dbReference>
<feature type="transmembrane region" description="Helical" evidence="9">
    <location>
        <begin position="219"/>
        <end position="237"/>
    </location>
</feature>
<evidence type="ECO:0000256" key="9">
    <source>
        <dbReference type="SAM" id="Phobius"/>
    </source>
</evidence>
<keyword evidence="2" id="KW-0813">Transport</keyword>
<dbReference type="AlphaFoldDB" id="A0A6C7EE00"/>
<evidence type="ECO:0000256" key="6">
    <source>
        <dbReference type="ARBA" id="ARBA00022989"/>
    </source>
</evidence>
<gene>
    <name evidence="10" type="ORF">YM304_30750</name>
</gene>
<keyword evidence="5" id="KW-0029">Amino-acid transport</keyword>
<feature type="transmembrane region" description="Helical" evidence="9">
    <location>
        <begin position="267"/>
        <end position="288"/>
    </location>
</feature>
<comment type="similarity">
    <text evidence="8">Belongs to the binding-protein-dependent transport system permease family. LivHM subfamily.</text>
</comment>
<feature type="transmembrane region" description="Helical" evidence="9">
    <location>
        <begin position="92"/>
        <end position="114"/>
    </location>
</feature>
<dbReference type="RefSeq" id="WP_015442636.1">
    <property type="nucleotide sequence ID" value="NC_020520.1"/>
</dbReference>
<feature type="transmembrane region" description="Helical" evidence="9">
    <location>
        <begin position="138"/>
        <end position="160"/>
    </location>
</feature>
<dbReference type="Pfam" id="PF02653">
    <property type="entry name" value="BPD_transp_2"/>
    <property type="match status" value="1"/>
</dbReference>
<evidence type="ECO:0000313" key="10">
    <source>
        <dbReference type="EMBL" id="BAN03389.1"/>
    </source>
</evidence>
<dbReference type="InterPro" id="IPR052157">
    <property type="entry name" value="BCAA_transport_permease"/>
</dbReference>
<evidence type="ECO:0000256" key="4">
    <source>
        <dbReference type="ARBA" id="ARBA00022692"/>
    </source>
</evidence>
<dbReference type="GO" id="GO:0022857">
    <property type="term" value="F:transmembrane transporter activity"/>
    <property type="evidence" value="ECO:0007669"/>
    <property type="project" value="InterPro"/>
</dbReference>
<dbReference type="GO" id="GO:0005886">
    <property type="term" value="C:plasma membrane"/>
    <property type="evidence" value="ECO:0007669"/>
    <property type="project" value="UniProtKB-SubCell"/>
</dbReference>
<keyword evidence="7 9" id="KW-0472">Membrane</keyword>
<dbReference type="PANTHER" id="PTHR11795:SF451">
    <property type="entry name" value="ABC TRANSPORTER PERMEASE PROTEIN"/>
    <property type="match status" value="1"/>
</dbReference>
<evidence type="ECO:0000256" key="7">
    <source>
        <dbReference type="ARBA" id="ARBA00023136"/>
    </source>
</evidence>
<keyword evidence="10" id="KW-0067">ATP-binding</keyword>
<dbReference type="OrthoDB" id="9807115at2"/>
<evidence type="ECO:0000256" key="8">
    <source>
        <dbReference type="ARBA" id="ARBA00037998"/>
    </source>
</evidence>
<keyword evidence="11" id="KW-1185">Reference proteome</keyword>